<feature type="chain" id="PRO_5025639939" description="Ig-like domain-containing protein" evidence="2">
    <location>
        <begin position="23"/>
        <end position="239"/>
    </location>
</feature>
<dbReference type="InterPro" id="IPR039090">
    <property type="entry name" value="CD7"/>
</dbReference>
<dbReference type="PANTHER" id="PTHR15343">
    <property type="entry name" value="CD7"/>
    <property type="match status" value="1"/>
</dbReference>
<keyword evidence="1" id="KW-1133">Transmembrane helix</keyword>
<sequence length="239" mass="27183">MTGMRHLTCLWILFVTHNGCVCSDIQFLERQEGESVVLPCVVEPRTPPPYGLSLTRSWLHRSKVMYMHTESEVHVFNADDKNRTRVSGDPSRHSLNVTISDLRASDTDRYYCEFEVENPNREDLRLPGKTEFFLLVTAGGQCSCSSYSSLLYALSSAVAILLLFLLLAFVVIYKGKSRRSVKPHPQAPIYEEMTGLKAANRKLGPLHLEETQSSEYRNCPVKKSCPENYYESPRKDSLK</sequence>
<dbReference type="InterPro" id="IPR013783">
    <property type="entry name" value="Ig-like_fold"/>
</dbReference>
<proteinExistence type="predicted"/>
<keyword evidence="5" id="KW-1185">Reference proteome</keyword>
<gene>
    <name evidence="4" type="primary">cd7al</name>
</gene>
<accession>A0A671V7M5</accession>
<dbReference type="AlphaFoldDB" id="A0A671V7M5"/>
<dbReference type="GO" id="GO:0002250">
    <property type="term" value="P:adaptive immune response"/>
    <property type="evidence" value="ECO:0007669"/>
    <property type="project" value="InterPro"/>
</dbReference>
<dbReference type="FunCoup" id="A0A671V7M5">
    <property type="interactions" value="52"/>
</dbReference>
<dbReference type="Ensembl" id="ENSSAUT00010024008.1">
    <property type="protein sequence ID" value="ENSSAUP00010022748.1"/>
    <property type="gene ID" value="ENSSAUG00010010008.1"/>
</dbReference>
<dbReference type="PANTHER" id="PTHR15343:SF0">
    <property type="entry name" value="T-CELL ANTIGEN CD7"/>
    <property type="match status" value="1"/>
</dbReference>
<dbReference type="PROSITE" id="PS50835">
    <property type="entry name" value="IG_LIKE"/>
    <property type="match status" value="1"/>
</dbReference>
<dbReference type="InterPro" id="IPR013106">
    <property type="entry name" value="Ig_V-set"/>
</dbReference>
<dbReference type="InterPro" id="IPR007110">
    <property type="entry name" value="Ig-like_dom"/>
</dbReference>
<reference evidence="4" key="1">
    <citation type="submission" date="2021-04" db="EMBL/GenBank/DDBJ databases">
        <authorList>
            <consortium name="Wellcome Sanger Institute Data Sharing"/>
        </authorList>
    </citation>
    <scope>NUCLEOTIDE SEQUENCE [LARGE SCALE GENOMIC DNA]</scope>
</reference>
<reference evidence="4" key="3">
    <citation type="submission" date="2025-09" db="UniProtKB">
        <authorList>
            <consortium name="Ensembl"/>
        </authorList>
    </citation>
    <scope>IDENTIFICATION</scope>
</reference>
<dbReference type="SMART" id="SM00409">
    <property type="entry name" value="IG"/>
    <property type="match status" value="1"/>
</dbReference>
<organism evidence="4 5">
    <name type="scientific">Sparus aurata</name>
    <name type="common">Gilthead sea bream</name>
    <dbReference type="NCBI Taxonomy" id="8175"/>
    <lineage>
        <taxon>Eukaryota</taxon>
        <taxon>Metazoa</taxon>
        <taxon>Chordata</taxon>
        <taxon>Craniata</taxon>
        <taxon>Vertebrata</taxon>
        <taxon>Euteleostomi</taxon>
        <taxon>Actinopterygii</taxon>
        <taxon>Neopterygii</taxon>
        <taxon>Teleostei</taxon>
        <taxon>Neoteleostei</taxon>
        <taxon>Acanthomorphata</taxon>
        <taxon>Eupercaria</taxon>
        <taxon>Spariformes</taxon>
        <taxon>Sparidae</taxon>
        <taxon>Sparus</taxon>
    </lineage>
</organism>
<dbReference type="GO" id="GO:0016020">
    <property type="term" value="C:membrane"/>
    <property type="evidence" value="ECO:0007669"/>
    <property type="project" value="InterPro"/>
</dbReference>
<dbReference type="GO" id="GO:0038023">
    <property type="term" value="F:signaling receptor activity"/>
    <property type="evidence" value="ECO:0007669"/>
    <property type="project" value="InterPro"/>
</dbReference>
<dbReference type="Proteomes" id="UP000472265">
    <property type="component" value="Chromosome 1"/>
</dbReference>
<dbReference type="InterPro" id="IPR003599">
    <property type="entry name" value="Ig_sub"/>
</dbReference>
<evidence type="ECO:0000259" key="3">
    <source>
        <dbReference type="PROSITE" id="PS50835"/>
    </source>
</evidence>
<feature type="domain" description="Ig-like" evidence="3">
    <location>
        <begin position="32"/>
        <end position="112"/>
    </location>
</feature>
<protein>
    <recommendedName>
        <fullName evidence="3">Ig-like domain-containing protein</fullName>
    </recommendedName>
</protein>
<dbReference type="Gene3D" id="2.60.40.10">
    <property type="entry name" value="Immunoglobulins"/>
    <property type="match status" value="1"/>
</dbReference>
<dbReference type="SUPFAM" id="SSF48726">
    <property type="entry name" value="Immunoglobulin"/>
    <property type="match status" value="1"/>
</dbReference>
<dbReference type="GeneTree" id="ENSGT00530000069385"/>
<dbReference type="InParanoid" id="A0A671V7M5"/>
<keyword evidence="1" id="KW-0812">Transmembrane</keyword>
<feature type="signal peptide" evidence="2">
    <location>
        <begin position="1"/>
        <end position="22"/>
    </location>
</feature>
<keyword evidence="1" id="KW-0472">Membrane</keyword>
<reference evidence="4" key="2">
    <citation type="submission" date="2025-08" db="UniProtKB">
        <authorList>
            <consortium name="Ensembl"/>
        </authorList>
    </citation>
    <scope>IDENTIFICATION</scope>
</reference>
<dbReference type="InterPro" id="IPR036179">
    <property type="entry name" value="Ig-like_dom_sf"/>
</dbReference>
<keyword evidence="2" id="KW-0732">Signal</keyword>
<dbReference type="OMA" id="ENHYERP"/>
<feature type="transmembrane region" description="Helical" evidence="1">
    <location>
        <begin position="150"/>
        <end position="173"/>
    </location>
</feature>
<dbReference type="Pfam" id="PF07686">
    <property type="entry name" value="V-set"/>
    <property type="match status" value="1"/>
</dbReference>
<evidence type="ECO:0000256" key="2">
    <source>
        <dbReference type="SAM" id="SignalP"/>
    </source>
</evidence>
<evidence type="ECO:0000313" key="5">
    <source>
        <dbReference type="Proteomes" id="UP000472265"/>
    </source>
</evidence>
<evidence type="ECO:0000256" key="1">
    <source>
        <dbReference type="SAM" id="Phobius"/>
    </source>
</evidence>
<evidence type="ECO:0000313" key="4">
    <source>
        <dbReference type="Ensembl" id="ENSSAUP00010022748.1"/>
    </source>
</evidence>
<name>A0A671V7M5_SPAAU</name>
<dbReference type="SMART" id="SM00406">
    <property type="entry name" value="IGv"/>
    <property type="match status" value="1"/>
</dbReference>